<evidence type="ECO:0000313" key="1">
    <source>
        <dbReference type="EMBL" id="JAD62770.1"/>
    </source>
</evidence>
<proteinExistence type="predicted"/>
<name>A0A0A9BNG5_ARUDO</name>
<protein>
    <submittedName>
        <fullName evidence="1">Uncharacterized protein</fullName>
    </submittedName>
</protein>
<dbReference type="EMBL" id="GBRH01235125">
    <property type="protein sequence ID" value="JAD62770.1"/>
    <property type="molecule type" value="Transcribed_RNA"/>
</dbReference>
<organism evidence="1">
    <name type="scientific">Arundo donax</name>
    <name type="common">Giant reed</name>
    <name type="synonym">Donax arundinaceus</name>
    <dbReference type="NCBI Taxonomy" id="35708"/>
    <lineage>
        <taxon>Eukaryota</taxon>
        <taxon>Viridiplantae</taxon>
        <taxon>Streptophyta</taxon>
        <taxon>Embryophyta</taxon>
        <taxon>Tracheophyta</taxon>
        <taxon>Spermatophyta</taxon>
        <taxon>Magnoliopsida</taxon>
        <taxon>Liliopsida</taxon>
        <taxon>Poales</taxon>
        <taxon>Poaceae</taxon>
        <taxon>PACMAD clade</taxon>
        <taxon>Arundinoideae</taxon>
        <taxon>Arundineae</taxon>
        <taxon>Arundo</taxon>
    </lineage>
</organism>
<reference evidence="1" key="2">
    <citation type="journal article" date="2015" name="Data Brief">
        <title>Shoot transcriptome of the giant reed, Arundo donax.</title>
        <authorList>
            <person name="Barrero R.A."/>
            <person name="Guerrero F.D."/>
            <person name="Moolhuijzen P."/>
            <person name="Goolsby J.A."/>
            <person name="Tidwell J."/>
            <person name="Bellgard S.E."/>
            <person name="Bellgard M.I."/>
        </authorList>
    </citation>
    <scope>NUCLEOTIDE SEQUENCE</scope>
    <source>
        <tissue evidence="1">Shoot tissue taken approximately 20 cm above the soil surface</tissue>
    </source>
</reference>
<reference evidence="1" key="1">
    <citation type="submission" date="2014-09" db="EMBL/GenBank/DDBJ databases">
        <authorList>
            <person name="Magalhaes I.L.F."/>
            <person name="Oliveira U."/>
            <person name="Santos F.R."/>
            <person name="Vidigal T.H.D.A."/>
            <person name="Brescovit A.D."/>
            <person name="Santos A.J."/>
        </authorList>
    </citation>
    <scope>NUCLEOTIDE SEQUENCE</scope>
    <source>
        <tissue evidence="1">Shoot tissue taken approximately 20 cm above the soil surface</tissue>
    </source>
</reference>
<sequence length="18" mass="1984">MSIHLVLDNLSSKTLSLL</sequence>
<accession>A0A0A9BNG5</accession>
<dbReference type="AlphaFoldDB" id="A0A0A9BNG5"/>